<keyword evidence="8" id="KW-0464">Manganese</keyword>
<evidence type="ECO:0000259" key="11">
    <source>
        <dbReference type="PROSITE" id="PS51746"/>
    </source>
</evidence>
<evidence type="ECO:0000313" key="13">
    <source>
        <dbReference type="Proteomes" id="UP001148838"/>
    </source>
</evidence>
<feature type="compositionally biased region" description="Basic and acidic residues" evidence="10">
    <location>
        <begin position="476"/>
        <end position="485"/>
    </location>
</feature>
<dbReference type="Pfam" id="PF00481">
    <property type="entry name" value="PP2C"/>
    <property type="match status" value="3"/>
</dbReference>
<organism evidence="12 13">
    <name type="scientific">Periplaneta americana</name>
    <name type="common">American cockroach</name>
    <name type="synonym">Blatta americana</name>
    <dbReference type="NCBI Taxonomy" id="6978"/>
    <lineage>
        <taxon>Eukaryota</taxon>
        <taxon>Metazoa</taxon>
        <taxon>Ecdysozoa</taxon>
        <taxon>Arthropoda</taxon>
        <taxon>Hexapoda</taxon>
        <taxon>Insecta</taxon>
        <taxon>Pterygota</taxon>
        <taxon>Neoptera</taxon>
        <taxon>Polyneoptera</taxon>
        <taxon>Dictyoptera</taxon>
        <taxon>Blattodea</taxon>
        <taxon>Blattoidea</taxon>
        <taxon>Blattidae</taxon>
        <taxon>Blattinae</taxon>
        <taxon>Periplaneta</taxon>
    </lineage>
</organism>
<dbReference type="EMBL" id="JAJSOF020000009">
    <property type="protein sequence ID" value="KAJ4445608.1"/>
    <property type="molecule type" value="Genomic_DNA"/>
</dbReference>
<comment type="cofactor">
    <cofactor evidence="1">
        <name>Mn(2+)</name>
        <dbReference type="ChEBI" id="CHEBI:29035"/>
    </cofactor>
</comment>
<dbReference type="PROSITE" id="PS51746">
    <property type="entry name" value="PPM_2"/>
    <property type="match status" value="1"/>
</dbReference>
<feature type="compositionally biased region" description="Polar residues" evidence="10">
    <location>
        <begin position="395"/>
        <end position="409"/>
    </location>
</feature>
<gene>
    <name evidence="12" type="ORF">ANN_12290</name>
</gene>
<dbReference type="SUPFAM" id="SSF81606">
    <property type="entry name" value="PP2C-like"/>
    <property type="match status" value="2"/>
</dbReference>
<dbReference type="InterPro" id="IPR036457">
    <property type="entry name" value="PPM-type-like_dom_sf"/>
</dbReference>
<feature type="compositionally biased region" description="Basic and acidic residues" evidence="10">
    <location>
        <begin position="445"/>
        <end position="466"/>
    </location>
</feature>
<evidence type="ECO:0000256" key="3">
    <source>
        <dbReference type="ARBA" id="ARBA00013081"/>
    </source>
</evidence>
<feature type="domain" description="PPM-type phosphatase" evidence="11">
    <location>
        <begin position="1"/>
        <end position="149"/>
    </location>
</feature>
<protein>
    <recommendedName>
        <fullName evidence="3">protein-serine/threonine phosphatase</fullName>
        <ecNumber evidence="3">3.1.3.16</ecNumber>
    </recommendedName>
</protein>
<dbReference type="InterPro" id="IPR001932">
    <property type="entry name" value="PPM-type_phosphatase-like_dom"/>
</dbReference>
<feature type="compositionally biased region" description="Low complexity" evidence="10">
    <location>
        <begin position="347"/>
        <end position="360"/>
    </location>
</feature>
<dbReference type="InterPro" id="IPR015655">
    <property type="entry name" value="PP2C"/>
</dbReference>
<dbReference type="CDD" id="cd00143">
    <property type="entry name" value="PP2Cc"/>
    <property type="match status" value="1"/>
</dbReference>
<evidence type="ECO:0000256" key="10">
    <source>
        <dbReference type="SAM" id="MobiDB-lite"/>
    </source>
</evidence>
<evidence type="ECO:0000313" key="12">
    <source>
        <dbReference type="EMBL" id="KAJ4445608.1"/>
    </source>
</evidence>
<keyword evidence="13" id="KW-1185">Reference proteome</keyword>
<feature type="non-terminal residue" evidence="12">
    <location>
        <position position="533"/>
    </location>
</feature>
<comment type="similarity">
    <text evidence="2 9">Belongs to the PP2C family.</text>
</comment>
<evidence type="ECO:0000256" key="4">
    <source>
        <dbReference type="ARBA" id="ARBA00022723"/>
    </source>
</evidence>
<evidence type="ECO:0000256" key="5">
    <source>
        <dbReference type="ARBA" id="ARBA00022801"/>
    </source>
</evidence>
<feature type="compositionally biased region" description="Basic and acidic residues" evidence="10">
    <location>
        <begin position="331"/>
        <end position="340"/>
    </location>
</feature>
<dbReference type="EC" id="3.1.3.16" evidence="3"/>
<reference evidence="12 13" key="1">
    <citation type="journal article" date="2022" name="Allergy">
        <title>Genome assembly and annotation of Periplaneta americana reveal a comprehensive cockroach allergen profile.</title>
        <authorList>
            <person name="Wang L."/>
            <person name="Xiong Q."/>
            <person name="Saelim N."/>
            <person name="Wang L."/>
            <person name="Nong W."/>
            <person name="Wan A.T."/>
            <person name="Shi M."/>
            <person name="Liu X."/>
            <person name="Cao Q."/>
            <person name="Hui J.H.L."/>
            <person name="Sookrung N."/>
            <person name="Leung T.F."/>
            <person name="Tungtrongchitr A."/>
            <person name="Tsui S.K.W."/>
        </authorList>
    </citation>
    <scope>NUCLEOTIDE SEQUENCE [LARGE SCALE GENOMIC DNA]</scope>
    <source>
        <strain evidence="12">PWHHKU_190912</strain>
    </source>
</reference>
<evidence type="ECO:0000256" key="8">
    <source>
        <dbReference type="ARBA" id="ARBA00023211"/>
    </source>
</evidence>
<name>A0ABQ8TI98_PERAM</name>
<dbReference type="Gene3D" id="3.60.40.10">
    <property type="entry name" value="PPM-type phosphatase domain"/>
    <property type="match status" value="2"/>
</dbReference>
<dbReference type="SMART" id="SM00332">
    <property type="entry name" value="PP2Cc"/>
    <property type="match status" value="1"/>
</dbReference>
<dbReference type="InterPro" id="IPR000222">
    <property type="entry name" value="PP2C_BS"/>
</dbReference>
<keyword evidence="4" id="KW-0479">Metal-binding</keyword>
<proteinExistence type="inferred from homology"/>
<evidence type="ECO:0000256" key="6">
    <source>
        <dbReference type="ARBA" id="ARBA00022842"/>
    </source>
</evidence>
<feature type="non-terminal residue" evidence="12">
    <location>
        <position position="1"/>
    </location>
</feature>
<keyword evidence="7 9" id="KW-0904">Protein phosphatase</keyword>
<dbReference type="PROSITE" id="PS01032">
    <property type="entry name" value="PPM_1"/>
    <property type="match status" value="1"/>
</dbReference>
<feature type="compositionally biased region" description="Acidic residues" evidence="10">
    <location>
        <begin position="518"/>
        <end position="527"/>
    </location>
</feature>
<evidence type="ECO:0000256" key="1">
    <source>
        <dbReference type="ARBA" id="ARBA00001936"/>
    </source>
</evidence>
<evidence type="ECO:0000256" key="2">
    <source>
        <dbReference type="ARBA" id="ARBA00006702"/>
    </source>
</evidence>
<sequence>TCASALSGCTAIVALLEGQKLYVTNVGDSRCIFSRKGQAIESLDHKPEDEAEMKRIIKAACDNVYKQFKDLPAEELPLPDLRTFTIDPAEDEFVVIAPDEICCTLSNQEVVDFVRSRIQGGGKTISQICGEHLIVNSFFDLVSIFVSNKMDVCPSEPKTDKVSTDEVGRRIICGASTMQGCRYTQEDAHSCIMEYDENTSFFAVYDGHGGHEVATYSAQHLPQYLKNSEAYKKGDYVQALKDAFLGFDATLIKPDVVAILTELASNKDGEQNSESETKMEISLQLIRNSSFRSNTFFFISDEEEEDVNKLYEEAEMPLEQVMAKYQNDLNPSEKKVKQGEGKPPGASSESGSSSSSGNDSTESDGEDEKVEVNKERESGVSSSSSEGHCSDSRQHLGNNEADQASSNGDSEPVKAASDETEAEKSKATMPESSGDAKIQTVSDNVHVKQEVNGETEEGVKTVKESEGVTSSSTPHENGEGKEKSLNEISSSAEVRKHAKLRPRIGTPLSCSSLGQGDSDSDDEEDESFQMPDN</sequence>
<dbReference type="Proteomes" id="UP001148838">
    <property type="component" value="Unassembled WGS sequence"/>
</dbReference>
<accession>A0ABQ8TI98</accession>
<dbReference type="PANTHER" id="PTHR13832:SF803">
    <property type="entry name" value="PROTEIN PHOSPHATASE 1G"/>
    <property type="match status" value="1"/>
</dbReference>
<evidence type="ECO:0000256" key="9">
    <source>
        <dbReference type="RuleBase" id="RU003465"/>
    </source>
</evidence>
<keyword evidence="5 9" id="KW-0378">Hydrolase</keyword>
<evidence type="ECO:0000256" key="7">
    <source>
        <dbReference type="ARBA" id="ARBA00022912"/>
    </source>
</evidence>
<feature type="region of interest" description="Disordered" evidence="10">
    <location>
        <begin position="330"/>
        <end position="533"/>
    </location>
</feature>
<keyword evidence="6" id="KW-0460">Magnesium</keyword>
<comment type="caution">
    <text evidence="12">The sequence shown here is derived from an EMBL/GenBank/DDBJ whole genome shotgun (WGS) entry which is preliminary data.</text>
</comment>
<dbReference type="PANTHER" id="PTHR13832">
    <property type="entry name" value="PROTEIN PHOSPHATASE 2C"/>
    <property type="match status" value="1"/>
</dbReference>